<keyword evidence="2" id="KW-1185">Reference proteome</keyword>
<protein>
    <submittedName>
        <fullName evidence="1">Uncharacterized protein</fullName>
    </submittedName>
</protein>
<dbReference type="EMBL" id="CACVBM020001718">
    <property type="protein sequence ID" value="CAA7058174.1"/>
    <property type="molecule type" value="Genomic_DNA"/>
</dbReference>
<evidence type="ECO:0000313" key="2">
    <source>
        <dbReference type="Proteomes" id="UP000467841"/>
    </source>
</evidence>
<sequence>MIPVHSLCVRAHVTLWYRLPCSTRFLEFSISAHPFQLSTSTVFSSISSPWSLLVGFICKEERRSHSSAQKDLTCEKSYLESVSYKLSREEQAPNKKLDQGLVSRRWAFEES</sequence>
<accession>A0A6D2LDP0</accession>
<dbReference type="OrthoDB" id="3936150at2759"/>
<dbReference type="AlphaFoldDB" id="A0A6D2LDP0"/>
<proteinExistence type="predicted"/>
<name>A0A6D2LDP0_9BRAS</name>
<comment type="caution">
    <text evidence="1">The sequence shown here is derived from an EMBL/GenBank/DDBJ whole genome shotgun (WGS) entry which is preliminary data.</text>
</comment>
<gene>
    <name evidence="1" type="ORF">MERR_LOCUS45410</name>
</gene>
<organism evidence="1 2">
    <name type="scientific">Microthlaspi erraticum</name>
    <dbReference type="NCBI Taxonomy" id="1685480"/>
    <lineage>
        <taxon>Eukaryota</taxon>
        <taxon>Viridiplantae</taxon>
        <taxon>Streptophyta</taxon>
        <taxon>Embryophyta</taxon>
        <taxon>Tracheophyta</taxon>
        <taxon>Spermatophyta</taxon>
        <taxon>Magnoliopsida</taxon>
        <taxon>eudicotyledons</taxon>
        <taxon>Gunneridae</taxon>
        <taxon>Pentapetalae</taxon>
        <taxon>rosids</taxon>
        <taxon>malvids</taxon>
        <taxon>Brassicales</taxon>
        <taxon>Brassicaceae</taxon>
        <taxon>Coluteocarpeae</taxon>
        <taxon>Microthlaspi</taxon>
    </lineage>
</organism>
<reference evidence="1" key="1">
    <citation type="submission" date="2020-01" db="EMBL/GenBank/DDBJ databases">
        <authorList>
            <person name="Mishra B."/>
        </authorList>
    </citation>
    <scope>NUCLEOTIDE SEQUENCE [LARGE SCALE GENOMIC DNA]</scope>
</reference>
<evidence type="ECO:0000313" key="1">
    <source>
        <dbReference type="EMBL" id="CAA7058174.1"/>
    </source>
</evidence>
<dbReference type="Proteomes" id="UP000467841">
    <property type="component" value="Unassembled WGS sequence"/>
</dbReference>